<dbReference type="SUPFAM" id="SSF55729">
    <property type="entry name" value="Acyl-CoA N-acyltransferases (Nat)"/>
    <property type="match status" value="1"/>
</dbReference>
<keyword evidence="4 5" id="KW-0071">Autoinducer synthesis</keyword>
<reference evidence="7 8" key="1">
    <citation type="submission" date="2018-09" db="EMBL/GenBank/DDBJ databases">
        <title>Roseovarius spongiae sp. nov., isolated from a marine sponge.</title>
        <authorList>
            <person name="Zhuang L."/>
            <person name="Luo L."/>
        </authorList>
    </citation>
    <scope>NUCLEOTIDE SEQUENCE [LARGE SCALE GENOMIC DNA]</scope>
    <source>
        <strain evidence="7 8">HN-E21</strain>
    </source>
</reference>
<dbReference type="InterPro" id="IPR016181">
    <property type="entry name" value="Acyl_CoA_acyltransferase"/>
</dbReference>
<dbReference type="GO" id="GO:0009372">
    <property type="term" value="P:quorum sensing"/>
    <property type="evidence" value="ECO:0007669"/>
    <property type="project" value="UniProtKB-UniRule"/>
</dbReference>
<evidence type="ECO:0000256" key="6">
    <source>
        <dbReference type="RuleBase" id="RU361135"/>
    </source>
</evidence>
<evidence type="ECO:0000313" key="7">
    <source>
        <dbReference type="EMBL" id="RKF14091.1"/>
    </source>
</evidence>
<comment type="caution">
    <text evidence="7">The sequence shown here is derived from an EMBL/GenBank/DDBJ whole genome shotgun (WGS) entry which is preliminary data.</text>
</comment>
<dbReference type="AlphaFoldDB" id="A0A3A8ATT0"/>
<evidence type="ECO:0000256" key="2">
    <source>
        <dbReference type="ARBA" id="ARBA00022679"/>
    </source>
</evidence>
<dbReference type="Proteomes" id="UP000281128">
    <property type="component" value="Unassembled WGS sequence"/>
</dbReference>
<keyword evidence="3 6" id="KW-0949">S-adenosyl-L-methionine</keyword>
<gene>
    <name evidence="7" type="ORF">D6850_13050</name>
</gene>
<dbReference type="PROSITE" id="PS51187">
    <property type="entry name" value="AUTOINDUCER_SYNTH_2"/>
    <property type="match status" value="1"/>
</dbReference>
<comment type="similarity">
    <text evidence="5 6">Belongs to the autoinducer synthase family.</text>
</comment>
<dbReference type="PANTHER" id="PTHR39322">
    <property type="entry name" value="ACYL-HOMOSERINE-LACTONE SYNTHASE"/>
    <property type="match status" value="1"/>
</dbReference>
<evidence type="ECO:0000256" key="1">
    <source>
        <dbReference type="ARBA" id="ARBA00022654"/>
    </source>
</evidence>
<dbReference type="EMBL" id="RAPE01000003">
    <property type="protein sequence ID" value="RKF14091.1"/>
    <property type="molecule type" value="Genomic_DNA"/>
</dbReference>
<evidence type="ECO:0000256" key="5">
    <source>
        <dbReference type="PROSITE-ProRule" id="PRU00533"/>
    </source>
</evidence>
<dbReference type="GO" id="GO:0007165">
    <property type="term" value="P:signal transduction"/>
    <property type="evidence" value="ECO:0007669"/>
    <property type="project" value="TreeGrafter"/>
</dbReference>
<dbReference type="EC" id="2.3.1.184" evidence="6"/>
<dbReference type="GO" id="GO:0061579">
    <property type="term" value="F:N-acyl homoserine lactone synthase activity"/>
    <property type="evidence" value="ECO:0007669"/>
    <property type="project" value="UniProtKB-UniRule"/>
</dbReference>
<dbReference type="OrthoDB" id="6169313at2"/>
<organism evidence="7 8">
    <name type="scientific">Roseovarius spongiae</name>
    <dbReference type="NCBI Taxonomy" id="2320272"/>
    <lineage>
        <taxon>Bacteria</taxon>
        <taxon>Pseudomonadati</taxon>
        <taxon>Pseudomonadota</taxon>
        <taxon>Alphaproteobacteria</taxon>
        <taxon>Rhodobacterales</taxon>
        <taxon>Roseobacteraceae</taxon>
        <taxon>Roseovarius</taxon>
    </lineage>
</organism>
<comment type="catalytic activity">
    <reaction evidence="6">
        <text>a fatty acyl-[ACP] + S-adenosyl-L-methionine = an N-acyl-L-homoserine lactone + S-methyl-5'-thioadenosine + holo-[ACP] + H(+)</text>
        <dbReference type="Rhea" id="RHEA:10096"/>
        <dbReference type="Rhea" id="RHEA-COMP:9685"/>
        <dbReference type="Rhea" id="RHEA-COMP:14125"/>
        <dbReference type="ChEBI" id="CHEBI:15378"/>
        <dbReference type="ChEBI" id="CHEBI:17509"/>
        <dbReference type="ChEBI" id="CHEBI:55474"/>
        <dbReference type="ChEBI" id="CHEBI:59789"/>
        <dbReference type="ChEBI" id="CHEBI:64479"/>
        <dbReference type="ChEBI" id="CHEBI:138651"/>
        <dbReference type="EC" id="2.3.1.184"/>
    </reaction>
</comment>
<evidence type="ECO:0000256" key="3">
    <source>
        <dbReference type="ARBA" id="ARBA00022691"/>
    </source>
</evidence>
<dbReference type="PRINTS" id="PR01549">
    <property type="entry name" value="AUTOINDCRSYN"/>
</dbReference>
<dbReference type="RefSeq" id="WP_121167597.1">
    <property type="nucleotide sequence ID" value="NZ_RAPE01000003.1"/>
</dbReference>
<protein>
    <recommendedName>
        <fullName evidence="6">Acyl-homoserine-lactone synthase</fullName>
        <ecNumber evidence="6">2.3.1.184</ecNumber>
    </recommendedName>
    <alternativeName>
        <fullName evidence="6">Autoinducer synthesis protein</fullName>
    </alternativeName>
</protein>
<evidence type="ECO:0000256" key="4">
    <source>
        <dbReference type="ARBA" id="ARBA00022929"/>
    </source>
</evidence>
<dbReference type="Gene3D" id="3.40.630.30">
    <property type="match status" value="1"/>
</dbReference>
<dbReference type="Pfam" id="PF00765">
    <property type="entry name" value="Autoind_synth"/>
    <property type="match status" value="1"/>
</dbReference>
<sequence length="212" mass="23582">MLRFIYAHDLAHFPVLARGMFRDRADQFKRRLGWEVSVDAAGEERDEYDALDPLYVIWQRSDGQHGGSMRLLPTTGRTMLNDHFAHLLPDGPVRDPQLWECTRFCLAPGAESHVAAALMLGGGEVLRGMGLSGYTGVFDARMERIYRFIGSSPQVIGAIGSGRDRISAGIWIQTDADRAKVAHRARVSPEISALWFHRAALPTVEERPLVAA</sequence>
<dbReference type="InterPro" id="IPR001690">
    <property type="entry name" value="Autoind_synthase"/>
</dbReference>
<keyword evidence="1 5" id="KW-0673">Quorum sensing</keyword>
<name>A0A3A8ATT0_9RHOB</name>
<accession>A0A3A8ATT0</accession>
<dbReference type="PANTHER" id="PTHR39322:SF1">
    <property type="entry name" value="ISOVALERYL-HOMOSERINE LACTONE SYNTHASE"/>
    <property type="match status" value="1"/>
</dbReference>
<keyword evidence="8" id="KW-1185">Reference proteome</keyword>
<proteinExistence type="inferred from homology"/>
<keyword evidence="2 6" id="KW-0808">Transferase</keyword>
<evidence type="ECO:0000313" key="8">
    <source>
        <dbReference type="Proteomes" id="UP000281128"/>
    </source>
</evidence>